<dbReference type="InterPro" id="IPR005162">
    <property type="entry name" value="Retrotrans_gag_dom"/>
</dbReference>
<feature type="region of interest" description="Disordered" evidence="1">
    <location>
        <begin position="1"/>
        <end position="23"/>
    </location>
</feature>
<evidence type="ECO:0000313" key="3">
    <source>
        <dbReference type="EMBL" id="CAA7053774.1"/>
    </source>
</evidence>
<evidence type="ECO:0000259" key="2">
    <source>
        <dbReference type="Pfam" id="PF03732"/>
    </source>
</evidence>
<evidence type="ECO:0000313" key="4">
    <source>
        <dbReference type="Proteomes" id="UP000467841"/>
    </source>
</evidence>
<sequence length="141" mass="15357">MAANAGGAPPPGVNPPPGIPVHAQRPARQIEPATHHIPAKTAPTLPHHRKRLIECALQKINNVTEDGLKLRLFPFSLGGKALAWESSIQPEQSRHGSNASTHFLAKFFPTSRTAQLRNDIASFTQLTGNILRHMSVSRDIK</sequence>
<feature type="compositionally biased region" description="Pro residues" evidence="1">
    <location>
        <begin position="8"/>
        <end position="19"/>
    </location>
</feature>
<dbReference type="AlphaFoldDB" id="A0A6D2KXF3"/>
<comment type="caution">
    <text evidence="3">The sequence shown here is derived from an EMBL/GenBank/DDBJ whole genome shotgun (WGS) entry which is preliminary data.</text>
</comment>
<gene>
    <name evidence="3" type="ORF">MERR_LOCUS41010</name>
</gene>
<protein>
    <recommendedName>
        <fullName evidence="2">Retrotransposon gag domain-containing protein</fullName>
    </recommendedName>
</protein>
<dbReference type="OrthoDB" id="1305902at2759"/>
<dbReference type="Pfam" id="PF03732">
    <property type="entry name" value="Retrotrans_gag"/>
    <property type="match status" value="1"/>
</dbReference>
<accession>A0A6D2KXF3</accession>
<feature type="domain" description="Retrotransposon gag" evidence="2">
    <location>
        <begin position="71"/>
        <end position="128"/>
    </location>
</feature>
<reference evidence="3" key="1">
    <citation type="submission" date="2020-01" db="EMBL/GenBank/DDBJ databases">
        <authorList>
            <person name="Mishra B."/>
        </authorList>
    </citation>
    <scope>NUCLEOTIDE SEQUENCE [LARGE SCALE GENOMIC DNA]</scope>
</reference>
<proteinExistence type="predicted"/>
<name>A0A6D2KXF3_9BRAS</name>
<organism evidence="3 4">
    <name type="scientific">Microthlaspi erraticum</name>
    <dbReference type="NCBI Taxonomy" id="1685480"/>
    <lineage>
        <taxon>Eukaryota</taxon>
        <taxon>Viridiplantae</taxon>
        <taxon>Streptophyta</taxon>
        <taxon>Embryophyta</taxon>
        <taxon>Tracheophyta</taxon>
        <taxon>Spermatophyta</taxon>
        <taxon>Magnoliopsida</taxon>
        <taxon>eudicotyledons</taxon>
        <taxon>Gunneridae</taxon>
        <taxon>Pentapetalae</taxon>
        <taxon>rosids</taxon>
        <taxon>malvids</taxon>
        <taxon>Brassicales</taxon>
        <taxon>Brassicaceae</taxon>
        <taxon>Coluteocarpeae</taxon>
        <taxon>Microthlaspi</taxon>
    </lineage>
</organism>
<dbReference type="Proteomes" id="UP000467841">
    <property type="component" value="Unassembled WGS sequence"/>
</dbReference>
<dbReference type="EMBL" id="CACVBM020001550">
    <property type="protein sequence ID" value="CAA7053774.1"/>
    <property type="molecule type" value="Genomic_DNA"/>
</dbReference>
<keyword evidence="4" id="KW-1185">Reference proteome</keyword>
<evidence type="ECO:0000256" key="1">
    <source>
        <dbReference type="SAM" id="MobiDB-lite"/>
    </source>
</evidence>